<dbReference type="InterPro" id="IPR018321">
    <property type="entry name" value="Glucosamine6P_isomerase_CS"/>
</dbReference>
<dbReference type="Gene3D" id="3.40.50.10320">
    <property type="entry name" value="LmbE-like"/>
    <property type="match status" value="1"/>
</dbReference>
<evidence type="ECO:0000313" key="3">
    <source>
        <dbReference type="EMBL" id="MBB5282483.1"/>
    </source>
</evidence>
<protein>
    <recommendedName>
        <fullName evidence="1">Glucosamine-6-phosphate deaminase</fullName>
        <ecNumber evidence="1">3.5.99.6</ecNumber>
    </recommendedName>
</protein>
<evidence type="ECO:0000313" key="4">
    <source>
        <dbReference type="Proteomes" id="UP000557307"/>
    </source>
</evidence>
<dbReference type="GO" id="GO:0005975">
    <property type="term" value="P:carbohydrate metabolic process"/>
    <property type="evidence" value="ECO:0007669"/>
    <property type="project" value="InterPro"/>
</dbReference>
<dbReference type="GO" id="GO:0006046">
    <property type="term" value="P:N-acetylglucosamine catabolic process"/>
    <property type="evidence" value="ECO:0007669"/>
    <property type="project" value="UniProtKB-UniRule"/>
</dbReference>
<dbReference type="InterPro" id="IPR004547">
    <property type="entry name" value="Glucosamine6P_isomerase"/>
</dbReference>
<dbReference type="CDD" id="cd01399">
    <property type="entry name" value="GlcN6P_deaminase"/>
    <property type="match status" value="1"/>
</dbReference>
<dbReference type="GO" id="GO:0004342">
    <property type="term" value="F:glucosamine-6-phosphate deaminase activity"/>
    <property type="evidence" value="ECO:0007669"/>
    <property type="project" value="UniProtKB-UniRule"/>
</dbReference>
<feature type="domain" description="Glucosamine/galactosamine-6-phosphate isomerase" evidence="2">
    <location>
        <begin position="45"/>
        <end position="269"/>
    </location>
</feature>
<dbReference type="NCBIfam" id="TIGR00502">
    <property type="entry name" value="nagB"/>
    <property type="match status" value="1"/>
</dbReference>
<dbReference type="PROSITE" id="PS01161">
    <property type="entry name" value="GLC_GALNAC_ISOMERASE"/>
    <property type="match status" value="1"/>
</dbReference>
<dbReference type="InterPro" id="IPR037171">
    <property type="entry name" value="NagB/RpiA_transferase-like"/>
</dbReference>
<dbReference type="SUPFAM" id="SSF102588">
    <property type="entry name" value="LmbE-like"/>
    <property type="match status" value="1"/>
</dbReference>
<keyword evidence="3" id="KW-0378">Hydrolase</keyword>
<comment type="caution">
    <text evidence="3">The sequence shown here is derived from an EMBL/GenBank/DDBJ whole genome shotgun (WGS) entry which is preliminary data.</text>
</comment>
<dbReference type="NCBIfam" id="NF002557">
    <property type="entry name" value="PRK02122.1"/>
    <property type="match status" value="1"/>
</dbReference>
<evidence type="ECO:0000259" key="2">
    <source>
        <dbReference type="Pfam" id="PF01182"/>
    </source>
</evidence>
<dbReference type="InterPro" id="IPR052960">
    <property type="entry name" value="GlcN6P_deaminase-like"/>
</dbReference>
<reference evidence="3 4" key="1">
    <citation type="submission" date="2020-08" db="EMBL/GenBank/DDBJ databases">
        <title>Genomic Encyclopedia of Type Strains, Phase IV (KMG-IV): sequencing the most valuable type-strain genomes for metagenomic binning, comparative biology and taxonomic classification.</title>
        <authorList>
            <person name="Goeker M."/>
        </authorList>
    </citation>
    <scope>NUCLEOTIDE SEQUENCE [LARGE SCALE GENOMIC DNA]</scope>
    <source>
        <strain evidence="3 4">DSM 105074</strain>
    </source>
</reference>
<dbReference type="SUPFAM" id="SSF100950">
    <property type="entry name" value="NagB/RpiA/CoA transferase-like"/>
    <property type="match status" value="1"/>
</dbReference>
<accession>A0A840TMP2</accession>
<evidence type="ECO:0000256" key="1">
    <source>
        <dbReference type="NCBIfam" id="TIGR00502"/>
    </source>
</evidence>
<dbReference type="InterPro" id="IPR024078">
    <property type="entry name" value="LmbE-like_dom_sf"/>
</dbReference>
<dbReference type="Pfam" id="PF01182">
    <property type="entry name" value="Glucosamine_iso"/>
    <property type="match status" value="1"/>
</dbReference>
<gene>
    <name evidence="3" type="ORF">HNQ92_000604</name>
</gene>
<dbReference type="Proteomes" id="UP000557307">
    <property type="component" value="Unassembled WGS sequence"/>
</dbReference>
<dbReference type="EC" id="3.5.99.6" evidence="1"/>
<proteinExistence type="predicted"/>
<organism evidence="3 4">
    <name type="scientific">Rhabdobacter roseus</name>
    <dbReference type="NCBI Taxonomy" id="1655419"/>
    <lineage>
        <taxon>Bacteria</taxon>
        <taxon>Pseudomonadati</taxon>
        <taxon>Bacteroidota</taxon>
        <taxon>Cytophagia</taxon>
        <taxon>Cytophagales</taxon>
        <taxon>Cytophagaceae</taxon>
        <taxon>Rhabdobacter</taxon>
    </lineage>
</organism>
<dbReference type="InterPro" id="IPR003737">
    <property type="entry name" value="GlcNAc_PI_deacetylase-related"/>
</dbReference>
<dbReference type="PANTHER" id="PTHR42892">
    <property type="entry name" value="GLUCOSAMINE-6-PHOSPHATE DEAMINASE-LIKE PROTEIN BT_0258-RELATED"/>
    <property type="match status" value="1"/>
</dbReference>
<dbReference type="Pfam" id="PF02585">
    <property type="entry name" value="PIG-L"/>
    <property type="match status" value="1"/>
</dbReference>
<name>A0A840TMP2_9BACT</name>
<dbReference type="AlphaFoldDB" id="A0A840TMP2"/>
<sequence>MELHSLNPETILMQAADKAHLNASGGGSIGGPITYEKIPTHIYADAKDASEAVAQEIAALIRQKQAEGKPCVLGLATGSSPKTVYAKLIRMHREEGLSFQNVISFNLDEYYPMEPDSIHSYHRFMKEQLFDHVDIRPENYFLPDGTISVEQIQEFCREYERKIQEAGGLDFQLLGIGGNGHVGFNEPGTLINARTRLITLDHSTRAATAMEFGGLAQVPRKAITLGVAPILNARRIVLLAWGERKAPVIRGAVEGPVTEHNPASYLQAHPNVTFVLDERAASELTRVKTPWAVDSVTWDNGMIKKAVTHLSLTLKKPILKLTDKDYNDNGMSDLLAKYGAGYEINIDVFNQLQHTITGWPGGKPNADDSNRPERAQPAQKRVIIFSPHPDDDIISMGGTFQRLVDQGHDVHVAYQTSGNIAVADDEALRFIDFVVDFNQHFQTRNDHVTKIFREAKEFLKHKNDSEIDTPEVRHVKGLIRRGEAKATCRFVGVPMDQVHFLDLPFYETGTVQKKPVGEEDIRIVADLIAKVQPHQIYAAGDFADPHGTHKVCWDAIENALDRLKNEAYMDQCWVWLYRGAWAEWDIHEIQMAVPMSPDQVLKKRMGIFKHQSQKDGVVFQGEDSREFWQRAEERNQGTAKLYDALGLAEYEAMEAFVRWHFK</sequence>
<dbReference type="EMBL" id="JACHGF010000001">
    <property type="protein sequence ID" value="MBB5282483.1"/>
    <property type="molecule type" value="Genomic_DNA"/>
</dbReference>
<dbReference type="PANTHER" id="PTHR42892:SF1">
    <property type="entry name" value="GLUCOSAMINE-6-PHOSPHATE ISOMERASE"/>
    <property type="match status" value="1"/>
</dbReference>
<dbReference type="InterPro" id="IPR006148">
    <property type="entry name" value="Glc/Gal-6P_isomerase"/>
</dbReference>
<keyword evidence="4" id="KW-1185">Reference proteome</keyword>
<dbReference type="Gene3D" id="3.40.50.1360">
    <property type="match status" value="1"/>
</dbReference>